<gene>
    <name evidence="1" type="ORF">METZ01_LOCUS501271</name>
</gene>
<organism evidence="1">
    <name type="scientific">marine metagenome</name>
    <dbReference type="NCBI Taxonomy" id="408172"/>
    <lineage>
        <taxon>unclassified sequences</taxon>
        <taxon>metagenomes</taxon>
        <taxon>ecological metagenomes</taxon>
    </lineage>
</organism>
<sequence length="26" mass="2943">MVTLPSYEGDMSILKNHISIITLLRP</sequence>
<accession>A0A383DV52</accession>
<proteinExistence type="predicted"/>
<feature type="non-terminal residue" evidence="1">
    <location>
        <position position="26"/>
    </location>
</feature>
<dbReference type="EMBL" id="UINC01220486">
    <property type="protein sequence ID" value="SVE48417.1"/>
    <property type="molecule type" value="Genomic_DNA"/>
</dbReference>
<evidence type="ECO:0000313" key="1">
    <source>
        <dbReference type="EMBL" id="SVE48417.1"/>
    </source>
</evidence>
<dbReference type="SUPFAM" id="SSF51344">
    <property type="entry name" value="Epsilon subunit of F1F0-ATP synthase N-terminal domain"/>
    <property type="match status" value="1"/>
</dbReference>
<name>A0A383DV52_9ZZZZ</name>
<dbReference type="InterPro" id="IPR036771">
    <property type="entry name" value="ATPsynth_dsu/esu_N"/>
</dbReference>
<reference evidence="1" key="1">
    <citation type="submission" date="2018-05" db="EMBL/GenBank/DDBJ databases">
        <authorList>
            <person name="Lanie J.A."/>
            <person name="Ng W.-L."/>
            <person name="Kazmierczak K.M."/>
            <person name="Andrzejewski T.M."/>
            <person name="Davidsen T.M."/>
            <person name="Wayne K.J."/>
            <person name="Tettelin H."/>
            <person name="Glass J.I."/>
            <person name="Rusch D."/>
            <person name="Podicherti R."/>
            <person name="Tsui H.-C.T."/>
            <person name="Winkler M.E."/>
        </authorList>
    </citation>
    <scope>NUCLEOTIDE SEQUENCE</scope>
</reference>
<protein>
    <submittedName>
        <fullName evidence="1">Uncharacterized protein</fullName>
    </submittedName>
</protein>
<dbReference type="AlphaFoldDB" id="A0A383DV52"/>
<dbReference type="Gene3D" id="2.60.15.10">
    <property type="entry name" value="F0F1 ATP synthase delta/epsilon subunit, N-terminal"/>
    <property type="match status" value="1"/>
</dbReference>